<dbReference type="PANTHER" id="PTHR43273">
    <property type="entry name" value="ANAEROBIC SULFATASE-MATURATING ENZYME HOMOLOG ASLB-RELATED"/>
    <property type="match status" value="1"/>
</dbReference>
<evidence type="ECO:0000259" key="6">
    <source>
        <dbReference type="Pfam" id="PF04055"/>
    </source>
</evidence>
<dbReference type="Gene3D" id="3.20.20.70">
    <property type="entry name" value="Aldolase class I"/>
    <property type="match status" value="1"/>
</dbReference>
<evidence type="ECO:0000256" key="5">
    <source>
        <dbReference type="ARBA" id="ARBA00023014"/>
    </source>
</evidence>
<dbReference type="NCBIfam" id="TIGR03978">
    <property type="entry name" value="rSAM_paired_1"/>
    <property type="match status" value="1"/>
</dbReference>
<dbReference type="SFLD" id="SFLDG01384">
    <property type="entry name" value="thioether_bond_formation_requi"/>
    <property type="match status" value="1"/>
</dbReference>
<dbReference type="SFLD" id="SFLDG01386">
    <property type="entry name" value="main_SPASM_domain-containing"/>
    <property type="match status" value="1"/>
</dbReference>
<evidence type="ECO:0000256" key="4">
    <source>
        <dbReference type="ARBA" id="ARBA00023004"/>
    </source>
</evidence>
<proteinExistence type="predicted"/>
<keyword evidence="5" id="KW-0411">Iron-sulfur</keyword>
<feature type="domain" description="Radical SAM core" evidence="6">
    <location>
        <begin position="26"/>
        <end position="161"/>
    </location>
</feature>
<dbReference type="GO" id="GO:0016491">
    <property type="term" value="F:oxidoreductase activity"/>
    <property type="evidence" value="ECO:0007669"/>
    <property type="project" value="InterPro"/>
</dbReference>
<evidence type="ECO:0000256" key="3">
    <source>
        <dbReference type="ARBA" id="ARBA00022723"/>
    </source>
</evidence>
<evidence type="ECO:0000313" key="8">
    <source>
        <dbReference type="Proteomes" id="UP000244081"/>
    </source>
</evidence>
<dbReference type="InterPro" id="IPR007197">
    <property type="entry name" value="rSAM"/>
</dbReference>
<dbReference type="GO" id="GO:0046872">
    <property type="term" value="F:metal ion binding"/>
    <property type="evidence" value="ECO:0007669"/>
    <property type="project" value="UniProtKB-KW"/>
</dbReference>
<keyword evidence="4" id="KW-0408">Iron</keyword>
<dbReference type="Proteomes" id="UP000244081">
    <property type="component" value="Unassembled WGS sequence"/>
</dbReference>
<dbReference type="CDD" id="cd01335">
    <property type="entry name" value="Radical_SAM"/>
    <property type="match status" value="1"/>
</dbReference>
<dbReference type="SUPFAM" id="SSF102114">
    <property type="entry name" value="Radical SAM enzymes"/>
    <property type="match status" value="1"/>
</dbReference>
<dbReference type="GO" id="GO:0051536">
    <property type="term" value="F:iron-sulfur cluster binding"/>
    <property type="evidence" value="ECO:0007669"/>
    <property type="project" value="UniProtKB-KW"/>
</dbReference>
<name>A0A2T5VA32_9HYPH</name>
<dbReference type="AlphaFoldDB" id="A0A2T5VA32"/>
<keyword evidence="8" id="KW-1185">Reference proteome</keyword>
<dbReference type="InterPro" id="IPR058240">
    <property type="entry name" value="rSAM_sf"/>
</dbReference>
<comment type="cofactor">
    <cofactor evidence="1">
        <name>[4Fe-4S] cluster</name>
        <dbReference type="ChEBI" id="CHEBI:49883"/>
    </cofactor>
</comment>
<dbReference type="SFLD" id="SFLDS00029">
    <property type="entry name" value="Radical_SAM"/>
    <property type="match status" value="1"/>
</dbReference>
<accession>A0A2T5VA32</accession>
<dbReference type="EMBL" id="QAYG01000004">
    <property type="protein sequence ID" value="PTW60581.1"/>
    <property type="molecule type" value="Genomic_DNA"/>
</dbReference>
<dbReference type="Pfam" id="PF04055">
    <property type="entry name" value="Radical_SAM"/>
    <property type="match status" value="1"/>
</dbReference>
<organism evidence="7 8">
    <name type="scientific">Breoghania corrubedonensis</name>
    <dbReference type="NCBI Taxonomy" id="665038"/>
    <lineage>
        <taxon>Bacteria</taxon>
        <taxon>Pseudomonadati</taxon>
        <taxon>Pseudomonadota</taxon>
        <taxon>Alphaproteobacteria</taxon>
        <taxon>Hyphomicrobiales</taxon>
        <taxon>Stappiaceae</taxon>
        <taxon>Breoghania</taxon>
    </lineage>
</organism>
<gene>
    <name evidence="7" type="ORF">C8N35_104206</name>
</gene>
<reference evidence="7 8" key="1">
    <citation type="submission" date="2018-04" db="EMBL/GenBank/DDBJ databases">
        <title>Genomic Encyclopedia of Archaeal and Bacterial Type Strains, Phase II (KMG-II): from individual species to whole genera.</title>
        <authorList>
            <person name="Goeker M."/>
        </authorList>
    </citation>
    <scope>NUCLEOTIDE SEQUENCE [LARGE SCALE GENOMIC DNA]</scope>
    <source>
        <strain evidence="7 8">DSM 23382</strain>
    </source>
</reference>
<dbReference type="SFLD" id="SFLDG01067">
    <property type="entry name" value="SPASM/twitch_domain_containing"/>
    <property type="match status" value="1"/>
</dbReference>
<dbReference type="InterPro" id="IPR024023">
    <property type="entry name" value="rSAM_paired_HxsB"/>
</dbReference>
<dbReference type="InterPro" id="IPR023867">
    <property type="entry name" value="Sulphatase_maturase_rSAM"/>
</dbReference>
<evidence type="ECO:0000313" key="7">
    <source>
        <dbReference type="EMBL" id="PTW60581.1"/>
    </source>
</evidence>
<keyword evidence="2" id="KW-0949">S-adenosyl-L-methionine</keyword>
<keyword evidence="3" id="KW-0479">Metal-binding</keyword>
<evidence type="ECO:0000256" key="1">
    <source>
        <dbReference type="ARBA" id="ARBA00001966"/>
    </source>
</evidence>
<dbReference type="InterPro" id="IPR013785">
    <property type="entry name" value="Aldolase_TIM"/>
</dbReference>
<sequence>MAHTAFAYRWAARQAVPGDLGYVVLVPTLRCNLACSYCQVSRADEKSSGHDWTDQTLEAVFTFLSGISADTLKVEFQGGEPLLRVDLLDRVRTFCRQRFQKVEFVVCTNLQHLGPAEWEFINASDTFVSTSIDGNAVTHRMQRTETEEKNDEFFSNLDEAVRRLAPGRISALPTIDVENPPSPASVLDTYARYGIHSIYLRPINYQGFARKRHAAKNVVDRWNALYREFIDLMIEQNGRGEVFFEEFYLVHCLRRILRSGIDNHVDLRNPNFLGKDYIVIDYDGRFYPTDEARMMTRVGQIDLSVGDVFSGLDNAKLDVLNQHASNTFDPDCIHCPYQAFCGVDLIDDISREGRIDGPRIHSDFCRRHTFLFDLVFELLYSEDPKVRRSLAAWAGVPDLPRSITPVHQ</sequence>
<dbReference type="PANTHER" id="PTHR43273:SF8">
    <property type="entry name" value="RADICAL SAM DOMAIN PROTEIN"/>
    <property type="match status" value="1"/>
</dbReference>
<evidence type="ECO:0000256" key="2">
    <source>
        <dbReference type="ARBA" id="ARBA00022691"/>
    </source>
</evidence>
<comment type="caution">
    <text evidence="7">The sequence shown here is derived from an EMBL/GenBank/DDBJ whole genome shotgun (WGS) entry which is preliminary data.</text>
</comment>
<protein>
    <submittedName>
        <fullName evidence="7">His-Xaa-Ser system radical SAM maturase HxsB</fullName>
    </submittedName>
</protein>